<dbReference type="InterPro" id="IPR013325">
    <property type="entry name" value="RNA_pol_sigma_r2"/>
</dbReference>
<dbReference type="KEGG" id="smon:AWR27_12050"/>
<keyword evidence="5" id="KW-0804">Transcription</keyword>
<dbReference type="PANTHER" id="PTHR43133">
    <property type="entry name" value="RNA POLYMERASE ECF-TYPE SIGMA FACTO"/>
    <property type="match status" value="1"/>
</dbReference>
<dbReference type="SUPFAM" id="SSF88659">
    <property type="entry name" value="Sigma3 and sigma4 domains of RNA polymerase sigma factors"/>
    <property type="match status" value="1"/>
</dbReference>
<dbReference type="Proteomes" id="UP000187941">
    <property type="component" value="Chromosome"/>
</dbReference>
<proteinExistence type="inferred from homology"/>
<dbReference type="Gene3D" id="1.10.10.10">
    <property type="entry name" value="Winged helix-like DNA-binding domain superfamily/Winged helix DNA-binding domain"/>
    <property type="match status" value="1"/>
</dbReference>
<dbReference type="GO" id="GO:0006352">
    <property type="term" value="P:DNA-templated transcription initiation"/>
    <property type="evidence" value="ECO:0007669"/>
    <property type="project" value="InterPro"/>
</dbReference>
<evidence type="ECO:0000256" key="5">
    <source>
        <dbReference type="ARBA" id="ARBA00023163"/>
    </source>
</evidence>
<dbReference type="AlphaFoldDB" id="A0A1P9WX92"/>
<dbReference type="Gene3D" id="1.10.1740.10">
    <property type="match status" value="1"/>
</dbReference>
<evidence type="ECO:0000259" key="6">
    <source>
        <dbReference type="Pfam" id="PF04542"/>
    </source>
</evidence>
<evidence type="ECO:0000256" key="2">
    <source>
        <dbReference type="ARBA" id="ARBA00023015"/>
    </source>
</evidence>
<dbReference type="PANTHER" id="PTHR43133:SF8">
    <property type="entry name" value="RNA POLYMERASE SIGMA FACTOR HI_1459-RELATED"/>
    <property type="match status" value="1"/>
</dbReference>
<organism evidence="7 8">
    <name type="scientific">Spirosoma montaniterrae</name>
    <dbReference type="NCBI Taxonomy" id="1178516"/>
    <lineage>
        <taxon>Bacteria</taxon>
        <taxon>Pseudomonadati</taxon>
        <taxon>Bacteroidota</taxon>
        <taxon>Cytophagia</taxon>
        <taxon>Cytophagales</taxon>
        <taxon>Cytophagaceae</taxon>
        <taxon>Spirosoma</taxon>
    </lineage>
</organism>
<dbReference type="InterPro" id="IPR039425">
    <property type="entry name" value="RNA_pol_sigma-70-like"/>
</dbReference>
<evidence type="ECO:0000256" key="1">
    <source>
        <dbReference type="ARBA" id="ARBA00010641"/>
    </source>
</evidence>
<keyword evidence="3" id="KW-0731">Sigma factor</keyword>
<dbReference type="RefSeq" id="WP_077131425.1">
    <property type="nucleotide sequence ID" value="NZ_CP014263.1"/>
</dbReference>
<dbReference type="GO" id="GO:0016987">
    <property type="term" value="F:sigma factor activity"/>
    <property type="evidence" value="ECO:0007669"/>
    <property type="project" value="UniProtKB-KW"/>
</dbReference>
<keyword evidence="8" id="KW-1185">Reference proteome</keyword>
<dbReference type="Pfam" id="PF04542">
    <property type="entry name" value="Sigma70_r2"/>
    <property type="match status" value="1"/>
</dbReference>
<feature type="domain" description="RNA polymerase sigma-70 region 2" evidence="6">
    <location>
        <begin position="26"/>
        <end position="93"/>
    </location>
</feature>
<dbReference type="NCBIfam" id="TIGR02937">
    <property type="entry name" value="sigma70-ECF"/>
    <property type="match status" value="1"/>
</dbReference>
<keyword evidence="4" id="KW-0238">DNA-binding</keyword>
<dbReference type="STRING" id="1178516.AWR27_12050"/>
<dbReference type="EMBL" id="CP014263">
    <property type="protein sequence ID" value="AQG79995.1"/>
    <property type="molecule type" value="Genomic_DNA"/>
</dbReference>
<gene>
    <name evidence="7" type="ORF">AWR27_12050</name>
</gene>
<evidence type="ECO:0000313" key="8">
    <source>
        <dbReference type="Proteomes" id="UP000187941"/>
    </source>
</evidence>
<reference evidence="7 8" key="1">
    <citation type="submission" date="2016-01" db="EMBL/GenBank/DDBJ databases">
        <authorList>
            <person name="Oliw E.H."/>
        </authorList>
    </citation>
    <scope>NUCLEOTIDE SEQUENCE [LARGE SCALE GENOMIC DNA]</scope>
    <source>
        <strain evidence="7 8">DY10</strain>
    </source>
</reference>
<dbReference type="InterPro" id="IPR014284">
    <property type="entry name" value="RNA_pol_sigma-70_dom"/>
</dbReference>
<comment type="similarity">
    <text evidence="1">Belongs to the sigma-70 factor family. ECF subfamily.</text>
</comment>
<protein>
    <recommendedName>
        <fullName evidence="6">RNA polymerase sigma-70 region 2 domain-containing protein</fullName>
    </recommendedName>
</protein>
<evidence type="ECO:0000313" key="7">
    <source>
        <dbReference type="EMBL" id="AQG79995.1"/>
    </source>
</evidence>
<dbReference type="SUPFAM" id="SSF88946">
    <property type="entry name" value="Sigma2 domain of RNA polymerase sigma factors"/>
    <property type="match status" value="1"/>
</dbReference>
<keyword evidence="2" id="KW-0805">Transcription regulation</keyword>
<name>A0A1P9WX92_9BACT</name>
<dbReference type="OrthoDB" id="9798255at2"/>
<sequence>MTSTLTDEELVSLFIKTQQATYFQAIYTRYYGMIYRYCRQYAHQHEEAKDLTQEVFIRLARGMTSFAGRARFKTWLCAVTHNYCLDYIHKQSRLRILYYDPESLLLLNLPDVSEQQNQQWEQLDTVMKQLKPAEIQLLTDFYFNRLPLNELAFRYQTKKSIIKTRLFRVRARLRQLYRERVASLD</sequence>
<dbReference type="InterPro" id="IPR036388">
    <property type="entry name" value="WH-like_DNA-bd_sf"/>
</dbReference>
<dbReference type="InterPro" id="IPR013324">
    <property type="entry name" value="RNA_pol_sigma_r3/r4-like"/>
</dbReference>
<evidence type="ECO:0000256" key="3">
    <source>
        <dbReference type="ARBA" id="ARBA00023082"/>
    </source>
</evidence>
<dbReference type="GO" id="GO:0003677">
    <property type="term" value="F:DNA binding"/>
    <property type="evidence" value="ECO:0007669"/>
    <property type="project" value="UniProtKB-KW"/>
</dbReference>
<dbReference type="InterPro" id="IPR007627">
    <property type="entry name" value="RNA_pol_sigma70_r2"/>
</dbReference>
<accession>A0A1P9WX92</accession>
<evidence type="ECO:0000256" key="4">
    <source>
        <dbReference type="ARBA" id="ARBA00023125"/>
    </source>
</evidence>